<keyword evidence="2" id="KW-1185">Reference proteome</keyword>
<dbReference type="KEGG" id="sru:SRU_2496"/>
<name>Q2RZN7_SALRD</name>
<sequence>MPCSSQPTARAMTVAERTLRRGSLLIVLLAASVAWTSCDLASASNTAILNANSPIAPTVQHRFEYKGEDVVDGEVAVESKIQSDDLDAILSRNGFSRSDVVDARIDSVKIINPESAPSLRDADVFLGTDAEGPRVAQVTSFPDGASFVVDDTSTPVLEAVRNDEARTLYGRFGLESAGDGAVKAEVYYRLEVEGV</sequence>
<gene>
    <name evidence="1" type="ordered locus">SRU_2496</name>
</gene>
<accession>Q2RZN7</accession>
<evidence type="ECO:0000313" key="2">
    <source>
        <dbReference type="Proteomes" id="UP000008674"/>
    </source>
</evidence>
<dbReference type="EnsemblBacteria" id="ABC44466">
    <property type="protein sequence ID" value="ABC44466"/>
    <property type="gene ID" value="SRU_2496"/>
</dbReference>
<dbReference type="EMBL" id="CP000159">
    <property type="protein sequence ID" value="ABC44466.1"/>
    <property type="molecule type" value="Genomic_DNA"/>
</dbReference>
<dbReference type="PATRIC" id="fig|309807.25.peg.2597"/>
<protein>
    <submittedName>
        <fullName evidence="1">Uncharacterized protein</fullName>
    </submittedName>
</protein>
<dbReference type="Proteomes" id="UP000008674">
    <property type="component" value="Chromosome"/>
</dbReference>
<evidence type="ECO:0000313" key="1">
    <source>
        <dbReference type="EMBL" id="ABC44466.1"/>
    </source>
</evidence>
<reference evidence="1 2" key="1">
    <citation type="journal article" date="2005" name="Proc. Natl. Acad. Sci. U.S.A.">
        <title>The genome of Salinibacter ruber: convergence and gene exchange among hyperhalophilic bacteria and archaea.</title>
        <authorList>
            <person name="Mongodin E.F."/>
            <person name="Nelson K.E."/>
            <person name="Daugherty S."/>
            <person name="Deboy R.T."/>
            <person name="Wister J."/>
            <person name="Khouri H."/>
            <person name="Weidman J."/>
            <person name="Walsh D.A."/>
            <person name="Papke R.T."/>
            <person name="Sanchez Perez G."/>
            <person name="Sharma A.K."/>
            <person name="Nesbo C.L."/>
            <person name="MacLeod D."/>
            <person name="Bapteste E."/>
            <person name="Doolittle W.F."/>
            <person name="Charlebois R.L."/>
            <person name="Legault B."/>
            <person name="Rodriguez-Valera F."/>
        </authorList>
    </citation>
    <scope>NUCLEOTIDE SEQUENCE [LARGE SCALE GENOMIC DNA]</scope>
    <source>
        <strain evidence="2">DSM 13855 / CECT 5946 / M31</strain>
    </source>
</reference>
<organism evidence="1 2">
    <name type="scientific">Salinibacter ruber (strain DSM 13855 / M31)</name>
    <dbReference type="NCBI Taxonomy" id="309807"/>
    <lineage>
        <taxon>Bacteria</taxon>
        <taxon>Pseudomonadati</taxon>
        <taxon>Rhodothermota</taxon>
        <taxon>Rhodothermia</taxon>
        <taxon>Rhodothermales</taxon>
        <taxon>Salinibacteraceae</taxon>
        <taxon>Salinibacter</taxon>
    </lineage>
</organism>
<proteinExistence type="predicted"/>
<dbReference type="OrthoDB" id="9937817at2"/>
<dbReference type="HOGENOM" id="CLU_1474197_0_0_10"/>
<dbReference type="AlphaFoldDB" id="Q2RZN7"/>